<gene>
    <name evidence="1" type="ORF">DP923_14810</name>
</gene>
<reference evidence="1 2" key="2">
    <citation type="submission" date="2018-07" db="EMBL/GenBank/DDBJ databases">
        <title>Pontibacter sp. 2b14 genomic sequence and assembly.</title>
        <authorList>
            <person name="Du Z.-J."/>
        </authorList>
    </citation>
    <scope>NUCLEOTIDE SEQUENCE [LARGE SCALE GENOMIC DNA]</scope>
    <source>
        <strain evidence="1 2">2b14</strain>
    </source>
</reference>
<dbReference type="EMBL" id="QMDV01000004">
    <property type="protein sequence ID" value="RAU81949.1"/>
    <property type="molecule type" value="Genomic_DNA"/>
</dbReference>
<accession>A0A364RCE4</accession>
<evidence type="ECO:0000313" key="1">
    <source>
        <dbReference type="EMBL" id="RAU81949.1"/>
    </source>
</evidence>
<dbReference type="Proteomes" id="UP000251692">
    <property type="component" value="Unassembled WGS sequence"/>
</dbReference>
<protein>
    <submittedName>
        <fullName evidence="1">Uncharacterized protein</fullName>
    </submittedName>
</protein>
<dbReference type="AlphaFoldDB" id="A0A364RCE4"/>
<proteinExistence type="predicted"/>
<sequence>MKPPLPGRFFYFYRLRFLLRNIIYTSAFAVVGVFTNNYTSATELQPYCLLVKTRSKGDLILDHLPAPNSILPNRSINQDFKAITAFQSINFSL</sequence>
<evidence type="ECO:0000313" key="2">
    <source>
        <dbReference type="Proteomes" id="UP000251692"/>
    </source>
</evidence>
<reference evidence="1 2" key="1">
    <citation type="submission" date="2018-06" db="EMBL/GenBank/DDBJ databases">
        <authorList>
            <person name="Liu Z.-W."/>
        </authorList>
    </citation>
    <scope>NUCLEOTIDE SEQUENCE [LARGE SCALE GENOMIC DNA]</scope>
    <source>
        <strain evidence="1 2">2b14</strain>
    </source>
</reference>
<name>A0A364RCE4_9BACT</name>
<keyword evidence="2" id="KW-1185">Reference proteome</keyword>
<comment type="caution">
    <text evidence="1">The sequence shown here is derived from an EMBL/GenBank/DDBJ whole genome shotgun (WGS) entry which is preliminary data.</text>
</comment>
<organism evidence="1 2">
    <name type="scientific">Pontibacter arcticus</name>
    <dbReference type="NCBI Taxonomy" id="2080288"/>
    <lineage>
        <taxon>Bacteria</taxon>
        <taxon>Pseudomonadati</taxon>
        <taxon>Bacteroidota</taxon>
        <taxon>Cytophagia</taxon>
        <taxon>Cytophagales</taxon>
        <taxon>Hymenobacteraceae</taxon>
        <taxon>Pontibacter</taxon>
    </lineage>
</organism>